<comment type="cofactor">
    <cofactor evidence="1">
        <name>Mg(2+)</name>
        <dbReference type="ChEBI" id="CHEBI:18420"/>
    </cofactor>
    <text evidence="1">Binds 2 magnesium ions per subunit.</text>
</comment>
<dbReference type="HOGENOM" id="CLU_024566_8_2_2"/>
<dbReference type="GO" id="GO:0046872">
    <property type="term" value="F:metal ion binding"/>
    <property type="evidence" value="ECO:0007669"/>
    <property type="project" value="UniProtKB-KW"/>
</dbReference>
<accession>F7XM42</accession>
<feature type="binding site" evidence="1">
    <location>
        <position position="277"/>
    </location>
    <ligand>
        <name>Mg(2+)</name>
        <dbReference type="ChEBI" id="CHEBI:18420"/>
        <label>1</label>
    </ligand>
</feature>
<reference evidence="2 3" key="1">
    <citation type="submission" date="2010-07" db="EMBL/GenBank/DDBJ databases">
        <title>The complete genome of Methanosalsum zhilinae DSM 4017.</title>
        <authorList>
            <consortium name="US DOE Joint Genome Institute (JGI-PGF)"/>
            <person name="Lucas S."/>
            <person name="Copeland A."/>
            <person name="Lapidus A."/>
            <person name="Glavina del Rio T."/>
            <person name="Dalin E."/>
            <person name="Tice H."/>
            <person name="Bruce D."/>
            <person name="Goodwin L."/>
            <person name="Pitluck S."/>
            <person name="Kyrpides N."/>
            <person name="Mavromatis K."/>
            <person name="Ovchinnikova G."/>
            <person name="Daligault H."/>
            <person name="Detter J.C."/>
            <person name="Han C."/>
            <person name="Tapia R."/>
            <person name="Larimer F."/>
            <person name="Land M."/>
            <person name="Hauser L."/>
            <person name="Markowitz V."/>
            <person name="Cheng J.-F."/>
            <person name="Hugenholtz P."/>
            <person name="Woyke T."/>
            <person name="Wu D."/>
            <person name="Spring S."/>
            <person name="Schueler E."/>
            <person name="Brambilla E."/>
            <person name="Klenk H.-P."/>
            <person name="Eisen J.A."/>
        </authorList>
    </citation>
    <scope>NUCLEOTIDE SEQUENCE [LARGE SCALE GENOMIC DNA]</scope>
    <source>
        <strain evidence="3">DSM 4017 / NBRC 107636 / OCM 62 / WeN5</strain>
    </source>
</reference>
<dbReference type="Pfam" id="PF03747">
    <property type="entry name" value="ADP_ribosyl_GH"/>
    <property type="match status" value="1"/>
</dbReference>
<evidence type="ECO:0000256" key="1">
    <source>
        <dbReference type="PIRSR" id="PIRSR605502-1"/>
    </source>
</evidence>
<organism evidence="2 3">
    <name type="scientific">Methanosalsum zhilinae (strain DSM 4017 / NBRC 107636 / OCM 62 / WeN5)</name>
    <name type="common">Methanohalophilus zhilinae</name>
    <dbReference type="NCBI Taxonomy" id="679901"/>
    <lineage>
        <taxon>Archaea</taxon>
        <taxon>Methanobacteriati</taxon>
        <taxon>Methanobacteriota</taxon>
        <taxon>Stenosarchaea group</taxon>
        <taxon>Methanomicrobia</taxon>
        <taxon>Methanosarcinales</taxon>
        <taxon>Methanosarcinaceae</taxon>
        <taxon>Methanosalsum</taxon>
    </lineage>
</organism>
<feature type="binding site" evidence="1">
    <location>
        <position position="70"/>
    </location>
    <ligand>
        <name>Mg(2+)</name>
        <dbReference type="ChEBI" id="CHEBI:18420"/>
        <label>1</label>
    </ligand>
</feature>
<dbReference type="Gene3D" id="1.10.4080.10">
    <property type="entry name" value="ADP-ribosylation/Crystallin J1"/>
    <property type="match status" value="1"/>
</dbReference>
<dbReference type="KEGG" id="mzh:Mzhil_1549"/>
<feature type="binding site" evidence="1">
    <location>
        <position position="69"/>
    </location>
    <ligand>
        <name>Mg(2+)</name>
        <dbReference type="ChEBI" id="CHEBI:18420"/>
        <label>1</label>
    </ligand>
</feature>
<gene>
    <name evidence="2" type="ordered locus">Mzhil_1549</name>
</gene>
<feature type="binding site" evidence="1">
    <location>
        <position position="278"/>
    </location>
    <ligand>
        <name>Mg(2+)</name>
        <dbReference type="ChEBI" id="CHEBI:18420"/>
        <label>1</label>
    </ligand>
</feature>
<feature type="binding site" evidence="1">
    <location>
        <position position="275"/>
    </location>
    <ligand>
        <name>Mg(2+)</name>
        <dbReference type="ChEBI" id="CHEBI:18420"/>
        <label>1</label>
    </ligand>
</feature>
<name>F7XM42_METZD</name>
<keyword evidence="1" id="KW-0479">Metal-binding</keyword>
<dbReference type="InterPro" id="IPR005502">
    <property type="entry name" value="Ribosyl_crysJ1"/>
</dbReference>
<dbReference type="PANTHER" id="PTHR16222">
    <property type="entry name" value="ADP-RIBOSYLGLYCOHYDROLASE"/>
    <property type="match status" value="1"/>
</dbReference>
<proteinExistence type="predicted"/>
<feature type="binding site" evidence="1">
    <location>
        <position position="68"/>
    </location>
    <ligand>
        <name>Mg(2+)</name>
        <dbReference type="ChEBI" id="CHEBI:18420"/>
        <label>1</label>
    </ligand>
</feature>
<dbReference type="SUPFAM" id="SSF101478">
    <property type="entry name" value="ADP-ribosylglycohydrolase"/>
    <property type="match status" value="1"/>
</dbReference>
<sequence length="325" mass="36014">MQDADSIIQILNIDDSMKMETRYLGSLLGLATGDALGAPVESKPPGNFDPILDMTGGGSFNLNPGEWTDDTSQALCLAESLIEKMGFDQEDQLERYLKWYREGYLSSTGKCFGIGPTTSRSLELFEKERFSVAPVHDGMPTNGSLMRLAPVPLAFAEDPQKAIELSGKSSKTTHNSRIAIDACRYMGALITGALLGVRKEALLSSCYYPLREYWQKNPLCNEIRVIASGSFKIKEPPQIKGTMYVVNSLEAAMWAFYRSRSFEQGCLMAVNLGEDADTTGAIFGQLAGAYYGAGSIPERWLSRLVKRELIEYYAKQLLKIRDEVY</sequence>
<dbReference type="STRING" id="679901.Mzhil_1549"/>
<dbReference type="InterPro" id="IPR036705">
    <property type="entry name" value="Ribosyl_crysJ1_sf"/>
</dbReference>
<keyword evidence="1" id="KW-0460">Magnesium</keyword>
<dbReference type="EMBL" id="CP002101">
    <property type="protein sequence ID" value="AEH61388.1"/>
    <property type="molecule type" value="Genomic_DNA"/>
</dbReference>
<dbReference type="Proteomes" id="UP000006622">
    <property type="component" value="Chromosome"/>
</dbReference>
<evidence type="ECO:0000313" key="2">
    <source>
        <dbReference type="EMBL" id="AEH61388.1"/>
    </source>
</evidence>
<dbReference type="AlphaFoldDB" id="F7XM42"/>
<protein>
    <submittedName>
        <fullName evidence="2">ADP-ribosylation/Crystallin J1</fullName>
    </submittedName>
</protein>
<evidence type="ECO:0000313" key="3">
    <source>
        <dbReference type="Proteomes" id="UP000006622"/>
    </source>
</evidence>
<keyword evidence="3" id="KW-1185">Reference proteome</keyword>
<dbReference type="PANTHER" id="PTHR16222:SF12">
    <property type="entry name" value="ADP-RIBOSYLGLYCOHYDROLASE-RELATED"/>
    <property type="match status" value="1"/>
</dbReference>
<dbReference type="InterPro" id="IPR050792">
    <property type="entry name" value="ADP-ribosylglycohydrolase"/>
</dbReference>